<dbReference type="InterPro" id="IPR003811">
    <property type="entry name" value="G3P_acylTferase_PlsY"/>
</dbReference>
<dbReference type="SMART" id="SM01207">
    <property type="entry name" value="G3P_acyltransf"/>
    <property type="match status" value="1"/>
</dbReference>
<feature type="transmembrane region" description="Helical" evidence="10">
    <location>
        <begin position="119"/>
        <end position="141"/>
    </location>
</feature>
<dbReference type="UniPathway" id="UPA00085"/>
<evidence type="ECO:0000313" key="12">
    <source>
        <dbReference type="Proteomes" id="UP000051296"/>
    </source>
</evidence>
<keyword evidence="8 10" id="KW-0594">Phospholipid biosynthesis</keyword>
<organism evidence="11 12">
    <name type="scientific">Weissella halotolerans DSM 20190</name>
    <dbReference type="NCBI Taxonomy" id="1123500"/>
    <lineage>
        <taxon>Bacteria</taxon>
        <taxon>Bacillati</taxon>
        <taxon>Bacillota</taxon>
        <taxon>Bacilli</taxon>
        <taxon>Lactobacillales</taxon>
        <taxon>Lactobacillaceae</taxon>
        <taxon>Weissella</taxon>
    </lineage>
</organism>
<evidence type="ECO:0000256" key="8">
    <source>
        <dbReference type="ARBA" id="ARBA00023209"/>
    </source>
</evidence>
<reference evidence="11 12" key="1">
    <citation type="journal article" date="2015" name="Genome Announc.">
        <title>Expanding the biotechnology potential of lactobacilli through comparative genomics of 213 strains and associated genera.</title>
        <authorList>
            <person name="Sun Z."/>
            <person name="Harris H.M."/>
            <person name="McCann A."/>
            <person name="Guo C."/>
            <person name="Argimon S."/>
            <person name="Zhang W."/>
            <person name="Yang X."/>
            <person name="Jeffery I.B."/>
            <person name="Cooney J.C."/>
            <person name="Kagawa T.F."/>
            <person name="Liu W."/>
            <person name="Song Y."/>
            <person name="Salvetti E."/>
            <person name="Wrobel A."/>
            <person name="Rasinkangas P."/>
            <person name="Parkhill J."/>
            <person name="Rea M.C."/>
            <person name="O'Sullivan O."/>
            <person name="Ritari J."/>
            <person name="Douillard F.P."/>
            <person name="Paul Ross R."/>
            <person name="Yang R."/>
            <person name="Briner A.E."/>
            <person name="Felis G.E."/>
            <person name="de Vos W.M."/>
            <person name="Barrangou R."/>
            <person name="Klaenhammer T.R."/>
            <person name="Caufield P.W."/>
            <person name="Cui Y."/>
            <person name="Zhang H."/>
            <person name="O'Toole P.W."/>
        </authorList>
    </citation>
    <scope>NUCLEOTIDE SEQUENCE [LARGE SCALE GENOMIC DNA]</scope>
    <source>
        <strain evidence="11 12">DSM 20190</strain>
    </source>
</reference>
<comment type="similarity">
    <text evidence="10">Belongs to the PlsY family.</text>
</comment>
<accession>A0A0R2GA74</accession>
<gene>
    <name evidence="10" type="primary">plsY</name>
    <name evidence="11" type="ORF">IV68_GL000444</name>
</gene>
<dbReference type="Pfam" id="PF02660">
    <property type="entry name" value="G3P_acyltransf"/>
    <property type="match status" value="1"/>
</dbReference>
<comment type="catalytic activity">
    <reaction evidence="10">
        <text>an acyl phosphate + sn-glycerol 3-phosphate = a 1-acyl-sn-glycero-3-phosphate + phosphate</text>
        <dbReference type="Rhea" id="RHEA:34075"/>
        <dbReference type="ChEBI" id="CHEBI:43474"/>
        <dbReference type="ChEBI" id="CHEBI:57597"/>
        <dbReference type="ChEBI" id="CHEBI:57970"/>
        <dbReference type="ChEBI" id="CHEBI:59918"/>
        <dbReference type="EC" id="2.3.1.275"/>
    </reaction>
</comment>
<evidence type="ECO:0000256" key="10">
    <source>
        <dbReference type="HAMAP-Rule" id="MF_01043"/>
    </source>
</evidence>
<keyword evidence="2 10" id="KW-0444">Lipid biosynthesis</keyword>
<comment type="pathway">
    <text evidence="10">Lipid metabolism; phospholipid metabolism.</text>
</comment>
<dbReference type="EC" id="2.3.1.275" evidence="10"/>
<keyword evidence="1 10" id="KW-1003">Cell membrane</keyword>
<feature type="transmembrane region" description="Helical" evidence="10">
    <location>
        <begin position="86"/>
        <end position="107"/>
    </location>
</feature>
<dbReference type="FunCoup" id="A0A0R2GA74">
    <property type="interactions" value="158"/>
</dbReference>
<comment type="function">
    <text evidence="10">Catalyzes the transfer of an acyl group from acyl-phosphate (acyl-PO(4)) to glycerol-3-phosphate (G3P) to form lysophosphatidic acid (LPA). This enzyme utilizes acyl-phosphate as fatty acyl donor, but not acyl-CoA or acyl-ACP.</text>
</comment>
<dbReference type="GO" id="GO:0043772">
    <property type="term" value="F:acyl-phosphate glycerol-3-phosphate acyltransferase activity"/>
    <property type="evidence" value="ECO:0007669"/>
    <property type="project" value="UniProtKB-UniRule"/>
</dbReference>
<evidence type="ECO:0000256" key="7">
    <source>
        <dbReference type="ARBA" id="ARBA00023136"/>
    </source>
</evidence>
<dbReference type="GO" id="GO:0008654">
    <property type="term" value="P:phospholipid biosynthetic process"/>
    <property type="evidence" value="ECO:0007669"/>
    <property type="project" value="UniProtKB-UniRule"/>
</dbReference>
<evidence type="ECO:0000256" key="4">
    <source>
        <dbReference type="ARBA" id="ARBA00022692"/>
    </source>
</evidence>
<dbReference type="PATRIC" id="fig|1123500.6.peg.445"/>
<keyword evidence="7 10" id="KW-0472">Membrane</keyword>
<dbReference type="Proteomes" id="UP000051296">
    <property type="component" value="Unassembled WGS sequence"/>
</dbReference>
<proteinExistence type="inferred from homology"/>
<dbReference type="PANTHER" id="PTHR30309:SF0">
    <property type="entry name" value="GLYCEROL-3-PHOSPHATE ACYLTRANSFERASE-RELATED"/>
    <property type="match status" value="1"/>
</dbReference>
<keyword evidence="5 10" id="KW-1133">Transmembrane helix</keyword>
<evidence type="ECO:0000256" key="6">
    <source>
        <dbReference type="ARBA" id="ARBA00023098"/>
    </source>
</evidence>
<dbReference type="eggNOG" id="COG0344">
    <property type="taxonomic scope" value="Bacteria"/>
</dbReference>
<dbReference type="GO" id="GO:0005886">
    <property type="term" value="C:plasma membrane"/>
    <property type="evidence" value="ECO:0007669"/>
    <property type="project" value="UniProtKB-SubCell"/>
</dbReference>
<evidence type="ECO:0000256" key="9">
    <source>
        <dbReference type="ARBA" id="ARBA00023264"/>
    </source>
</evidence>
<protein>
    <recommendedName>
        <fullName evidence="10">Glycerol-3-phosphate acyltransferase</fullName>
    </recommendedName>
    <alternativeName>
        <fullName evidence="10">Acyl-PO4 G3P acyltransferase</fullName>
    </alternativeName>
    <alternativeName>
        <fullName evidence="10">Acyl-phosphate--glycerol-3-phosphate acyltransferase</fullName>
    </alternativeName>
    <alternativeName>
        <fullName evidence="10">G3P acyltransferase</fullName>
        <shortName evidence="10">GPAT</shortName>
        <ecNumber evidence="10">2.3.1.275</ecNumber>
    </alternativeName>
    <alternativeName>
        <fullName evidence="10">Lysophosphatidic acid synthase</fullName>
        <shortName evidence="10">LPA synthase</shortName>
    </alternativeName>
</protein>
<dbReference type="STRING" id="1123500.GCA_000420365_00060"/>
<evidence type="ECO:0000313" key="11">
    <source>
        <dbReference type="EMBL" id="KRN33636.1"/>
    </source>
</evidence>
<keyword evidence="3 10" id="KW-0808">Transferase</keyword>
<dbReference type="NCBIfam" id="TIGR00023">
    <property type="entry name" value="glycerol-3-phosphate 1-O-acyltransferase PlsY"/>
    <property type="match status" value="1"/>
</dbReference>
<dbReference type="AlphaFoldDB" id="A0A0R2GA74"/>
<keyword evidence="4 10" id="KW-0812">Transmembrane</keyword>
<dbReference type="HAMAP" id="MF_01043">
    <property type="entry name" value="PlsY"/>
    <property type="match status" value="1"/>
</dbReference>
<keyword evidence="6 10" id="KW-0443">Lipid metabolism</keyword>
<dbReference type="PANTHER" id="PTHR30309">
    <property type="entry name" value="INNER MEMBRANE PROTEIN YGIH"/>
    <property type="match status" value="1"/>
</dbReference>
<evidence type="ECO:0000256" key="1">
    <source>
        <dbReference type="ARBA" id="ARBA00022475"/>
    </source>
</evidence>
<evidence type="ECO:0000256" key="5">
    <source>
        <dbReference type="ARBA" id="ARBA00022989"/>
    </source>
</evidence>
<name>A0A0R2GA74_9LACO</name>
<feature type="transmembrane region" description="Helical" evidence="10">
    <location>
        <begin position="51"/>
        <end position="80"/>
    </location>
</feature>
<comment type="subcellular location">
    <subcellularLocation>
        <location evidence="10">Cell membrane</location>
        <topology evidence="10">Multi-pass membrane protein</topology>
    </subcellularLocation>
</comment>
<feature type="transmembrane region" description="Helical" evidence="10">
    <location>
        <begin position="6"/>
        <end position="30"/>
    </location>
</feature>
<evidence type="ECO:0000256" key="3">
    <source>
        <dbReference type="ARBA" id="ARBA00022679"/>
    </source>
</evidence>
<keyword evidence="9 10" id="KW-1208">Phospholipid metabolism</keyword>
<dbReference type="InParanoid" id="A0A0R2GA74"/>
<comment type="caution">
    <text evidence="11">The sequence shown here is derived from an EMBL/GenBank/DDBJ whole genome shotgun (WGS) entry which is preliminary data.</text>
</comment>
<comment type="subunit">
    <text evidence="10">Probably interacts with PlsX.</text>
</comment>
<sequence>MSLSHYLISFLLAYLVGSIPFGYVVGRLFFHKNLLILGSGNIGTTNTARVLGWRIGLVVMCLDILKGSLGALMACLWGPLTVSQHWLYFAVGLGAILGHTYSFWIGFRGGKAVATSVGVLLIYNPLMFCLAFAIFGSTLFITSMVSVASMVGFTLITLASALIQDWFLTLIAFSLTLFVFYRHRENIHRLKTGHERLIPFGLNYWRHQS</sequence>
<dbReference type="OrthoDB" id="9777124at2"/>
<evidence type="ECO:0000256" key="2">
    <source>
        <dbReference type="ARBA" id="ARBA00022516"/>
    </source>
</evidence>
<keyword evidence="12" id="KW-1185">Reference proteome</keyword>
<dbReference type="EMBL" id="JQAX01000001">
    <property type="protein sequence ID" value="KRN33636.1"/>
    <property type="molecule type" value="Genomic_DNA"/>
</dbReference>
<feature type="transmembrane region" description="Helical" evidence="10">
    <location>
        <begin position="153"/>
        <end position="181"/>
    </location>
</feature>
<dbReference type="RefSeq" id="WP_022790863.1">
    <property type="nucleotide sequence ID" value="NZ_ATUU01000001.1"/>
</dbReference>